<comment type="caution">
    <text evidence="1">The sequence shown here is derived from an EMBL/GenBank/DDBJ whole genome shotgun (WGS) entry which is preliminary data.</text>
</comment>
<dbReference type="AlphaFoldDB" id="X1RSV2"/>
<protein>
    <submittedName>
        <fullName evidence="1">Uncharacterized protein</fullName>
    </submittedName>
</protein>
<name>X1RSV2_9ZZZZ</name>
<reference evidence="1" key="1">
    <citation type="journal article" date="2014" name="Front. Microbiol.">
        <title>High frequency of phylogenetically diverse reductive dehalogenase-homologous genes in deep subseafloor sedimentary metagenomes.</title>
        <authorList>
            <person name="Kawai M."/>
            <person name="Futagami T."/>
            <person name="Toyoda A."/>
            <person name="Takaki Y."/>
            <person name="Nishi S."/>
            <person name="Hori S."/>
            <person name="Arai W."/>
            <person name="Tsubouchi T."/>
            <person name="Morono Y."/>
            <person name="Uchiyama I."/>
            <person name="Ito T."/>
            <person name="Fujiyama A."/>
            <person name="Inagaki F."/>
            <person name="Takami H."/>
        </authorList>
    </citation>
    <scope>NUCLEOTIDE SEQUENCE</scope>
    <source>
        <strain evidence="1">Expedition CK06-06</strain>
    </source>
</reference>
<accession>X1RSV2</accession>
<dbReference type="EMBL" id="BARW01000098">
    <property type="protein sequence ID" value="GAI70021.1"/>
    <property type="molecule type" value="Genomic_DNA"/>
</dbReference>
<organism evidence="1">
    <name type="scientific">marine sediment metagenome</name>
    <dbReference type="NCBI Taxonomy" id="412755"/>
    <lineage>
        <taxon>unclassified sequences</taxon>
        <taxon>metagenomes</taxon>
        <taxon>ecological metagenomes</taxon>
    </lineage>
</organism>
<sequence>RDYPPPIRDWHNPAFIKQARHDIINELVRRGETLETSVKVADQVIEKSRQKANKKKG</sequence>
<proteinExistence type="predicted"/>
<feature type="non-terminal residue" evidence="1">
    <location>
        <position position="1"/>
    </location>
</feature>
<gene>
    <name evidence="1" type="ORF">S12H4_00692</name>
</gene>
<evidence type="ECO:0000313" key="1">
    <source>
        <dbReference type="EMBL" id="GAI70021.1"/>
    </source>
</evidence>